<dbReference type="InterPro" id="IPR008266">
    <property type="entry name" value="Tyr_kinase_AS"/>
</dbReference>
<dbReference type="GO" id="GO:0004672">
    <property type="term" value="F:protein kinase activity"/>
    <property type="evidence" value="ECO:0007669"/>
    <property type="project" value="InterPro"/>
</dbReference>
<dbReference type="PANTHER" id="PTHR38248:SF2">
    <property type="entry name" value="FUNK1 11"/>
    <property type="match status" value="1"/>
</dbReference>
<feature type="compositionally biased region" description="Polar residues" evidence="1">
    <location>
        <begin position="433"/>
        <end position="442"/>
    </location>
</feature>
<evidence type="ECO:0000313" key="3">
    <source>
        <dbReference type="EMBL" id="VWO96499.1"/>
    </source>
</evidence>
<dbReference type="Gene3D" id="1.10.510.10">
    <property type="entry name" value="Transferase(Phosphotransferase) domain 1"/>
    <property type="match status" value="1"/>
</dbReference>
<feature type="compositionally biased region" description="Basic residues" evidence="1">
    <location>
        <begin position="302"/>
        <end position="312"/>
    </location>
</feature>
<feature type="compositionally biased region" description="Polar residues" evidence="1">
    <location>
        <begin position="495"/>
        <end position="510"/>
    </location>
</feature>
<accession>A0A5K1JXE3</accession>
<name>A0A5K1JXE3_9APHY</name>
<dbReference type="PROSITE" id="PS00109">
    <property type="entry name" value="PROTEIN_KINASE_TYR"/>
    <property type="match status" value="1"/>
</dbReference>
<organism evidence="3">
    <name type="scientific">Ganoderma boninense</name>
    <dbReference type="NCBI Taxonomy" id="34458"/>
    <lineage>
        <taxon>Eukaryota</taxon>
        <taxon>Fungi</taxon>
        <taxon>Dikarya</taxon>
        <taxon>Basidiomycota</taxon>
        <taxon>Agaricomycotina</taxon>
        <taxon>Agaricomycetes</taxon>
        <taxon>Polyporales</taxon>
        <taxon>Polyporaceae</taxon>
        <taxon>Ganoderma</taxon>
    </lineage>
</organism>
<dbReference type="InterPro" id="IPR011009">
    <property type="entry name" value="Kinase-like_dom_sf"/>
</dbReference>
<dbReference type="Pfam" id="PF17667">
    <property type="entry name" value="Pkinase_fungal"/>
    <property type="match status" value="1"/>
</dbReference>
<sequence length="529" mass="59270">MPSSSPDRPTHRPLQQTFTWRQGRGAKYWYRERSHVRFVVAEVGRSVTHFRNTKELVMAFRDAIIGHRIAMTKGGILHRDISVGNILIVDNPASHDRCCGFIHDFDYSSMSRVAPEDDVSSLSAAELDSLLLADDFHDFLKERTGTFLFMASELLTPSADPIIHAIPHDLESFYWVLLWVVLRHTQHVVTNMKGKSRHQTCAEVFQQGDAIEASKSKTFWLKVYAKNLEVTRNQPLTALLKRFAVLINDDNMVPDYDEVLQLFNTALASESWPDAKRDGPLQYIPPDMRTVNEFSSEDSAYRRQRHARKRARALAGKGKGRATTPEESDDDPEEDYDEPWESDDEDSDEIHPAAEADDVETTGNDDNQSVHYETFNPSDYPGFDEEDWQDAVDVSTILRFDAEEEDLDIDPATLRSLRDMHLAPAPWEAGPSSVAQNQSGESRSSKPRVQRGVAAAAEGDVEPRQHPRTRAQTTRASAVAANPPEMVGGGRITRSGPQTRSITRAGNSGKTARRSEGSGRGSRGSRKAR</sequence>
<feature type="domain" description="Fungal-type protein kinase" evidence="2">
    <location>
        <begin position="22"/>
        <end position="181"/>
    </location>
</feature>
<protein>
    <recommendedName>
        <fullName evidence="2">Fungal-type protein kinase domain-containing protein</fullName>
    </recommendedName>
</protein>
<proteinExistence type="predicted"/>
<dbReference type="SUPFAM" id="SSF56112">
    <property type="entry name" value="Protein kinase-like (PK-like)"/>
    <property type="match status" value="1"/>
</dbReference>
<evidence type="ECO:0000259" key="2">
    <source>
        <dbReference type="Pfam" id="PF17667"/>
    </source>
</evidence>
<feature type="region of interest" description="Disordered" evidence="1">
    <location>
        <begin position="424"/>
        <end position="529"/>
    </location>
</feature>
<reference evidence="3" key="1">
    <citation type="submission" date="2019-10" db="EMBL/GenBank/DDBJ databases">
        <authorList>
            <person name="Nor Muhammad N."/>
        </authorList>
    </citation>
    <scope>NUCLEOTIDE SEQUENCE</scope>
</reference>
<gene>
    <name evidence="3" type="primary">I1RI73</name>
</gene>
<evidence type="ECO:0000256" key="1">
    <source>
        <dbReference type="SAM" id="MobiDB-lite"/>
    </source>
</evidence>
<dbReference type="PANTHER" id="PTHR38248">
    <property type="entry name" value="FUNK1 6"/>
    <property type="match status" value="1"/>
</dbReference>
<dbReference type="InterPro" id="IPR040976">
    <property type="entry name" value="Pkinase_fungal"/>
</dbReference>
<feature type="region of interest" description="Disordered" evidence="1">
    <location>
        <begin position="274"/>
        <end position="388"/>
    </location>
</feature>
<dbReference type="AlphaFoldDB" id="A0A5K1JXE3"/>
<feature type="compositionally biased region" description="Polar residues" evidence="1">
    <location>
        <begin position="361"/>
        <end position="377"/>
    </location>
</feature>
<feature type="compositionally biased region" description="Acidic residues" evidence="1">
    <location>
        <begin position="326"/>
        <end position="348"/>
    </location>
</feature>
<dbReference type="EMBL" id="LR725683">
    <property type="protein sequence ID" value="VWO96499.1"/>
    <property type="molecule type" value="Genomic_DNA"/>
</dbReference>